<proteinExistence type="predicted"/>
<dbReference type="EMBL" id="UFVQ01000003">
    <property type="protein sequence ID" value="STD12984.1"/>
    <property type="molecule type" value="Genomic_DNA"/>
</dbReference>
<dbReference type="AlphaFoldDB" id="A0A376ERB3"/>
<evidence type="ECO:0000313" key="1">
    <source>
        <dbReference type="EMBL" id="STD12984.1"/>
    </source>
</evidence>
<evidence type="ECO:0000313" key="2">
    <source>
        <dbReference type="Proteomes" id="UP000255224"/>
    </source>
</evidence>
<accession>A0A376ERB3</accession>
<protein>
    <submittedName>
        <fullName evidence="1">Uncharacterized protein</fullName>
    </submittedName>
</protein>
<reference evidence="1 2" key="1">
    <citation type="submission" date="2018-06" db="EMBL/GenBank/DDBJ databases">
        <authorList>
            <consortium name="Pathogen Informatics"/>
            <person name="Doyle S."/>
        </authorList>
    </citation>
    <scope>NUCLEOTIDE SEQUENCE [LARGE SCALE GENOMIC DNA]</scope>
    <source>
        <strain evidence="1 2">NCTC13533</strain>
    </source>
</reference>
<gene>
    <name evidence="1" type="ORF">NCTC13533_05322</name>
</gene>
<dbReference type="Proteomes" id="UP000255224">
    <property type="component" value="Unassembled WGS sequence"/>
</dbReference>
<sequence>MGIRKKKKPSKNLKGCISYVKTRLNNSQVFAEGNQLFITCYIEVFF</sequence>
<name>A0A376ERB3_CHRCU</name>
<organism evidence="1 2">
    <name type="scientific">Chryseobacterium carnipullorum</name>
    <dbReference type="NCBI Taxonomy" id="1124835"/>
    <lineage>
        <taxon>Bacteria</taxon>
        <taxon>Pseudomonadati</taxon>
        <taxon>Bacteroidota</taxon>
        <taxon>Flavobacteriia</taxon>
        <taxon>Flavobacteriales</taxon>
        <taxon>Weeksellaceae</taxon>
        <taxon>Chryseobacterium group</taxon>
        <taxon>Chryseobacterium</taxon>
    </lineage>
</organism>